<name>A0A8J8SLL4_9RHOB</name>
<organism evidence="1 2">
    <name type="scientific">Falsirhodobacter algicola</name>
    <dbReference type="NCBI Taxonomy" id="2692330"/>
    <lineage>
        <taxon>Bacteria</taxon>
        <taxon>Pseudomonadati</taxon>
        <taxon>Pseudomonadota</taxon>
        <taxon>Alphaproteobacteria</taxon>
        <taxon>Rhodobacterales</taxon>
        <taxon>Paracoccaceae</taxon>
        <taxon>Falsirhodobacter</taxon>
    </lineage>
</organism>
<dbReference type="KEGG" id="fap:GR316_10515"/>
<evidence type="ECO:0000313" key="2">
    <source>
        <dbReference type="Proteomes" id="UP000679284"/>
    </source>
</evidence>
<dbReference type="EMBL" id="CP047289">
    <property type="protein sequence ID" value="QUS36658.1"/>
    <property type="molecule type" value="Genomic_DNA"/>
</dbReference>
<dbReference type="RefSeq" id="WP_211783876.1">
    <property type="nucleotide sequence ID" value="NZ_CP047289.1"/>
</dbReference>
<accession>A0A8J8SLL4</accession>
<gene>
    <name evidence="1" type="ORF">GR316_10515</name>
</gene>
<reference evidence="1" key="1">
    <citation type="submission" date="2020-01" db="EMBL/GenBank/DDBJ databases">
        <authorList>
            <person name="Yang Y."/>
            <person name="Kwon Y.M."/>
        </authorList>
    </citation>
    <scope>NUCLEOTIDE SEQUENCE</scope>
    <source>
        <strain evidence="1">PG104</strain>
    </source>
</reference>
<dbReference type="Proteomes" id="UP000679284">
    <property type="component" value="Chromosome"/>
</dbReference>
<sequence>MPILFLLGIAAFFVLSWWWHRSRTLTRDCRWREDRARAPEGRSFFHCVVCGAETDLPRGEEPRHCLRQQ</sequence>
<keyword evidence="2" id="KW-1185">Reference proteome</keyword>
<protein>
    <submittedName>
        <fullName evidence="1">Uncharacterized protein</fullName>
    </submittedName>
</protein>
<evidence type="ECO:0000313" key="1">
    <source>
        <dbReference type="EMBL" id="QUS36658.1"/>
    </source>
</evidence>
<proteinExistence type="predicted"/>
<dbReference type="AlphaFoldDB" id="A0A8J8SLL4"/>